<reference evidence="2" key="1">
    <citation type="submission" date="2020-08" db="EMBL/GenBank/DDBJ databases">
        <title>Genomic Encyclopedia of Type Strains, Phase IV (KMG-IV): sequencing the most valuable type-strain genomes for metagenomic binning, comparative biology and taxonomic classification.</title>
        <authorList>
            <person name="Goeker M."/>
        </authorList>
    </citation>
    <scope>NUCLEOTIDE SEQUENCE [LARGE SCALE GENOMIC DNA]</scope>
    <source>
        <strain evidence="2">DSM 105040</strain>
    </source>
</reference>
<evidence type="ECO:0000313" key="3">
    <source>
        <dbReference type="Proteomes" id="UP000585681"/>
    </source>
</evidence>
<keyword evidence="1" id="KW-0732">Signal</keyword>
<feature type="chain" id="PRO_5032470898" description="AAA+ family ATPase" evidence="1">
    <location>
        <begin position="21"/>
        <end position="105"/>
    </location>
</feature>
<name>A0A840C605_9RHOB</name>
<keyword evidence="3" id="KW-1185">Reference proteome</keyword>
<accession>A0A840C605</accession>
<dbReference type="EMBL" id="JACIEQ010000001">
    <property type="protein sequence ID" value="MBB4020885.1"/>
    <property type="molecule type" value="Genomic_DNA"/>
</dbReference>
<evidence type="ECO:0000313" key="2">
    <source>
        <dbReference type="EMBL" id="MBB4020885.1"/>
    </source>
</evidence>
<gene>
    <name evidence="2" type="ORF">GGR17_000676</name>
</gene>
<sequence>MKHLFALALSASLLAAPAHAQGDMEEGLKRLEEGARQFFEGLADEMEPAMRGLAARLEPTMRALLRLIDDFDAYEMPERLPNGDIIIRRKPPAPALPDPEHGIEI</sequence>
<evidence type="ECO:0000256" key="1">
    <source>
        <dbReference type="SAM" id="SignalP"/>
    </source>
</evidence>
<dbReference type="RefSeq" id="WP_054538093.1">
    <property type="nucleotide sequence ID" value="NZ_JACIEQ010000001.1"/>
</dbReference>
<protein>
    <recommendedName>
        <fullName evidence="4">AAA+ family ATPase</fullName>
    </recommendedName>
</protein>
<organism evidence="2 3">
    <name type="scientific">Actibacterium naphthalenivorans</name>
    <dbReference type="NCBI Taxonomy" id="1614693"/>
    <lineage>
        <taxon>Bacteria</taxon>
        <taxon>Pseudomonadati</taxon>
        <taxon>Pseudomonadota</taxon>
        <taxon>Alphaproteobacteria</taxon>
        <taxon>Rhodobacterales</taxon>
        <taxon>Roseobacteraceae</taxon>
        <taxon>Actibacterium</taxon>
    </lineage>
</organism>
<proteinExistence type="predicted"/>
<dbReference type="Proteomes" id="UP000585681">
    <property type="component" value="Unassembled WGS sequence"/>
</dbReference>
<feature type="signal peptide" evidence="1">
    <location>
        <begin position="1"/>
        <end position="20"/>
    </location>
</feature>
<comment type="caution">
    <text evidence="2">The sequence shown here is derived from an EMBL/GenBank/DDBJ whole genome shotgun (WGS) entry which is preliminary data.</text>
</comment>
<dbReference type="AlphaFoldDB" id="A0A840C605"/>
<evidence type="ECO:0008006" key="4">
    <source>
        <dbReference type="Google" id="ProtNLM"/>
    </source>
</evidence>